<dbReference type="Proteomes" id="UP000016935">
    <property type="component" value="Unassembled WGS sequence"/>
</dbReference>
<proteinExistence type="predicted"/>
<dbReference type="AlphaFoldDB" id="R0IJ67"/>
<dbReference type="HOGENOM" id="CLU_022048_7_0_1"/>
<dbReference type="InterPro" id="IPR031127">
    <property type="entry name" value="E3_UB_ligase_RBR"/>
</dbReference>
<dbReference type="GO" id="GO:0016567">
    <property type="term" value="P:protein ubiquitination"/>
    <property type="evidence" value="ECO:0007669"/>
    <property type="project" value="InterPro"/>
</dbReference>
<dbReference type="RefSeq" id="XP_008027644.1">
    <property type="nucleotide sequence ID" value="XM_008029453.1"/>
</dbReference>
<keyword evidence="8" id="KW-0862">Zinc</keyword>
<dbReference type="STRING" id="671987.R0IJ67"/>
<dbReference type="Gene3D" id="3.30.40.10">
    <property type="entry name" value="Zinc/RING finger domain, C3HC4 (zinc finger)"/>
    <property type="match status" value="1"/>
</dbReference>
<evidence type="ECO:0000256" key="5">
    <source>
        <dbReference type="ARBA" id="ARBA00022737"/>
    </source>
</evidence>
<organism evidence="10 11">
    <name type="scientific">Exserohilum turcicum (strain 28A)</name>
    <name type="common">Northern leaf blight fungus</name>
    <name type="synonym">Setosphaeria turcica</name>
    <dbReference type="NCBI Taxonomy" id="671987"/>
    <lineage>
        <taxon>Eukaryota</taxon>
        <taxon>Fungi</taxon>
        <taxon>Dikarya</taxon>
        <taxon>Ascomycota</taxon>
        <taxon>Pezizomycotina</taxon>
        <taxon>Dothideomycetes</taxon>
        <taxon>Pleosporomycetidae</taxon>
        <taxon>Pleosporales</taxon>
        <taxon>Pleosporineae</taxon>
        <taxon>Pleosporaceae</taxon>
        <taxon>Exserohilum</taxon>
    </lineage>
</organism>
<evidence type="ECO:0000313" key="10">
    <source>
        <dbReference type="EMBL" id="EOA85185.1"/>
    </source>
</evidence>
<evidence type="ECO:0000256" key="8">
    <source>
        <dbReference type="ARBA" id="ARBA00022833"/>
    </source>
</evidence>
<keyword evidence="4" id="KW-0479">Metal-binding</keyword>
<dbReference type="CDD" id="cd20335">
    <property type="entry name" value="BRcat_RBR"/>
    <property type="match status" value="1"/>
</dbReference>
<dbReference type="PROSITE" id="PS51873">
    <property type="entry name" value="TRIAD"/>
    <property type="match status" value="1"/>
</dbReference>
<dbReference type="InterPro" id="IPR002867">
    <property type="entry name" value="IBR_dom"/>
</dbReference>
<keyword evidence="6" id="KW-0863">Zinc-finger</keyword>
<dbReference type="eggNOG" id="KOG1812">
    <property type="taxonomic scope" value="Eukaryota"/>
</dbReference>
<evidence type="ECO:0000259" key="9">
    <source>
        <dbReference type="PROSITE" id="PS51873"/>
    </source>
</evidence>
<dbReference type="PANTHER" id="PTHR11685">
    <property type="entry name" value="RBR FAMILY RING FINGER AND IBR DOMAIN-CONTAINING"/>
    <property type="match status" value="1"/>
</dbReference>
<evidence type="ECO:0000313" key="11">
    <source>
        <dbReference type="Proteomes" id="UP000016935"/>
    </source>
</evidence>
<protein>
    <recommendedName>
        <fullName evidence="2">RBR-type E3 ubiquitin transferase</fullName>
        <ecNumber evidence="2">2.3.2.31</ecNumber>
    </recommendedName>
</protein>
<dbReference type="InterPro" id="IPR044066">
    <property type="entry name" value="TRIAD_supradom"/>
</dbReference>
<keyword evidence="3" id="KW-0808">Transferase</keyword>
<evidence type="ECO:0000256" key="1">
    <source>
        <dbReference type="ARBA" id="ARBA00001798"/>
    </source>
</evidence>
<dbReference type="EC" id="2.3.2.31" evidence="2"/>
<accession>R0IJ67</accession>
<sequence>MSVVTSLVRPDSIDDELAALTLQFEELGVYSETGKGKHPTGQLQNIQVVYNQFLAELRDYKTFLDDQRLAQSIGEAVHSDGFAIAEVSSQNAETDDDYHSAFNTNFDTNDPENEQPPSICDTLDTEILAWRDKGLGGIAATSATEFSDEETEAGPSMSYAERQAKTLKKFSMQLDCCACADQYPRASLVMTQCEHRYCIDCIKSLFMRSTHDESLYPPRCCKQPIPLALVAKYMALDEIEAFELSAMEYTTRNRTYCSNLNCSRFLVPESVELSTKRVVCPDCTAETCAICNNTYHAGSDCQEDTALQQTKELARNMGWQTCYACERVVILRSGCNHMT</sequence>
<evidence type="ECO:0000256" key="4">
    <source>
        <dbReference type="ARBA" id="ARBA00022723"/>
    </source>
</evidence>
<dbReference type="SMART" id="SM00647">
    <property type="entry name" value="IBR"/>
    <property type="match status" value="1"/>
</dbReference>
<gene>
    <name evidence="10" type="ORF">SETTUDRAFT_91959</name>
</gene>
<dbReference type="InterPro" id="IPR017907">
    <property type="entry name" value="Znf_RING_CS"/>
</dbReference>
<evidence type="ECO:0000256" key="7">
    <source>
        <dbReference type="ARBA" id="ARBA00022786"/>
    </source>
</evidence>
<reference evidence="10 11" key="2">
    <citation type="journal article" date="2013" name="PLoS Genet.">
        <title>Comparative genome structure, secondary metabolite, and effector coding capacity across Cochliobolus pathogens.</title>
        <authorList>
            <person name="Condon B.J."/>
            <person name="Leng Y."/>
            <person name="Wu D."/>
            <person name="Bushley K.E."/>
            <person name="Ohm R.A."/>
            <person name="Otillar R."/>
            <person name="Martin J."/>
            <person name="Schackwitz W."/>
            <person name="Grimwood J."/>
            <person name="MohdZainudin N."/>
            <person name="Xue C."/>
            <person name="Wang R."/>
            <person name="Manning V.A."/>
            <person name="Dhillon B."/>
            <person name="Tu Z.J."/>
            <person name="Steffenson B.J."/>
            <person name="Salamov A."/>
            <person name="Sun H."/>
            <person name="Lowry S."/>
            <person name="LaButti K."/>
            <person name="Han J."/>
            <person name="Copeland A."/>
            <person name="Lindquist E."/>
            <person name="Barry K."/>
            <person name="Schmutz J."/>
            <person name="Baker S.E."/>
            <person name="Ciuffetti L.M."/>
            <person name="Grigoriev I.V."/>
            <person name="Zhong S."/>
            <person name="Turgeon B.G."/>
        </authorList>
    </citation>
    <scope>NUCLEOTIDE SEQUENCE [LARGE SCALE GENOMIC DNA]</scope>
    <source>
        <strain evidence="11">28A</strain>
    </source>
</reference>
<reference evidence="10 11" key="1">
    <citation type="journal article" date="2012" name="PLoS Pathog.">
        <title>Diverse lifestyles and strategies of plant pathogenesis encoded in the genomes of eighteen Dothideomycetes fungi.</title>
        <authorList>
            <person name="Ohm R.A."/>
            <person name="Feau N."/>
            <person name="Henrissat B."/>
            <person name="Schoch C.L."/>
            <person name="Horwitz B.A."/>
            <person name="Barry K.W."/>
            <person name="Condon B.J."/>
            <person name="Copeland A.C."/>
            <person name="Dhillon B."/>
            <person name="Glaser F."/>
            <person name="Hesse C.N."/>
            <person name="Kosti I."/>
            <person name="LaButti K."/>
            <person name="Lindquist E.A."/>
            <person name="Lucas S."/>
            <person name="Salamov A.A."/>
            <person name="Bradshaw R.E."/>
            <person name="Ciuffetti L."/>
            <person name="Hamelin R.C."/>
            <person name="Kema G.H.J."/>
            <person name="Lawrence C."/>
            <person name="Scott J.A."/>
            <person name="Spatafora J.W."/>
            <person name="Turgeon B.G."/>
            <person name="de Wit P.J.G.M."/>
            <person name="Zhong S."/>
            <person name="Goodwin S.B."/>
            <person name="Grigoriev I.V."/>
        </authorList>
    </citation>
    <scope>NUCLEOTIDE SEQUENCE [LARGE SCALE GENOMIC DNA]</scope>
    <source>
        <strain evidence="11">28A</strain>
    </source>
</reference>
<evidence type="ECO:0000256" key="2">
    <source>
        <dbReference type="ARBA" id="ARBA00012251"/>
    </source>
</evidence>
<dbReference type="InterPro" id="IPR013083">
    <property type="entry name" value="Znf_RING/FYVE/PHD"/>
</dbReference>
<dbReference type="GO" id="GO:0008270">
    <property type="term" value="F:zinc ion binding"/>
    <property type="evidence" value="ECO:0007669"/>
    <property type="project" value="UniProtKB-KW"/>
</dbReference>
<dbReference type="PROSITE" id="PS00518">
    <property type="entry name" value="ZF_RING_1"/>
    <property type="match status" value="1"/>
</dbReference>
<keyword evidence="7" id="KW-0833">Ubl conjugation pathway</keyword>
<dbReference type="SUPFAM" id="SSF57850">
    <property type="entry name" value="RING/U-box"/>
    <property type="match status" value="2"/>
</dbReference>
<dbReference type="OrthoDB" id="10009520at2759"/>
<feature type="domain" description="RING-type" evidence="9">
    <location>
        <begin position="172"/>
        <end position="339"/>
    </location>
</feature>
<dbReference type="Pfam" id="PF01485">
    <property type="entry name" value="IBR"/>
    <property type="match status" value="1"/>
</dbReference>
<evidence type="ECO:0000256" key="3">
    <source>
        <dbReference type="ARBA" id="ARBA00022679"/>
    </source>
</evidence>
<comment type="catalytic activity">
    <reaction evidence="1">
        <text>[E2 ubiquitin-conjugating enzyme]-S-ubiquitinyl-L-cysteine + [acceptor protein]-L-lysine = [E2 ubiquitin-conjugating enzyme]-L-cysteine + [acceptor protein]-N(6)-ubiquitinyl-L-lysine.</text>
        <dbReference type="EC" id="2.3.2.31"/>
    </reaction>
</comment>
<dbReference type="GeneID" id="19405946"/>
<dbReference type="EMBL" id="KB908703">
    <property type="protein sequence ID" value="EOA85185.1"/>
    <property type="molecule type" value="Genomic_DNA"/>
</dbReference>
<keyword evidence="5" id="KW-0677">Repeat</keyword>
<name>R0IJ67_EXST2</name>
<evidence type="ECO:0000256" key="6">
    <source>
        <dbReference type="ARBA" id="ARBA00022771"/>
    </source>
</evidence>
<dbReference type="GO" id="GO:0061630">
    <property type="term" value="F:ubiquitin protein ligase activity"/>
    <property type="evidence" value="ECO:0007669"/>
    <property type="project" value="UniProtKB-EC"/>
</dbReference>
<keyword evidence="11" id="KW-1185">Reference proteome</keyword>